<keyword evidence="2" id="KW-0443">Lipid metabolism</keyword>
<name>V9IHF2_APICE</name>
<organism evidence="3">
    <name type="scientific">Apis cerana</name>
    <name type="common">Indian honeybee</name>
    <dbReference type="NCBI Taxonomy" id="7461"/>
    <lineage>
        <taxon>Eukaryota</taxon>
        <taxon>Metazoa</taxon>
        <taxon>Ecdysozoa</taxon>
        <taxon>Arthropoda</taxon>
        <taxon>Hexapoda</taxon>
        <taxon>Insecta</taxon>
        <taxon>Pterygota</taxon>
        <taxon>Neoptera</taxon>
        <taxon>Endopterygota</taxon>
        <taxon>Hymenoptera</taxon>
        <taxon>Apocrita</taxon>
        <taxon>Aculeata</taxon>
        <taxon>Apoidea</taxon>
        <taxon>Anthophila</taxon>
        <taxon>Apidae</taxon>
        <taxon>Apis</taxon>
    </lineage>
</organism>
<dbReference type="AlphaFoldDB" id="V9IHF2"/>
<reference evidence="3" key="1">
    <citation type="submission" date="2011-11" db="EMBL/GenBank/DDBJ databases">
        <title>Decoding the brain transcriptome of the Eastern honeybee (Apis cerana) based on pyrosequencing.</title>
        <authorList>
            <person name="Sun L."/>
            <person name="Zheng H."/>
            <person name="Wang Y."/>
            <person name="Xie X."/>
            <person name="Zhu Y."/>
            <person name="Gu W."/>
            <person name="Wang S."/>
        </authorList>
    </citation>
    <scope>NUCLEOTIDE SEQUENCE</scope>
    <source>
        <tissue evidence="3">Brain</tissue>
    </source>
</reference>
<accession>V9IHF2</accession>
<keyword evidence="1" id="KW-0378">Hydrolase</keyword>
<dbReference type="GO" id="GO:0019369">
    <property type="term" value="P:arachidonate metabolic process"/>
    <property type="evidence" value="ECO:0007669"/>
    <property type="project" value="TreeGrafter"/>
</dbReference>
<dbReference type="Gene3D" id="3.40.1090.10">
    <property type="entry name" value="Cytosolic phospholipase A2 catalytic domain"/>
    <property type="match status" value="1"/>
</dbReference>
<evidence type="ECO:0000256" key="1">
    <source>
        <dbReference type="ARBA" id="ARBA00022801"/>
    </source>
</evidence>
<dbReference type="GO" id="GO:0047499">
    <property type="term" value="F:calcium-independent phospholipase A2 activity"/>
    <property type="evidence" value="ECO:0007669"/>
    <property type="project" value="TreeGrafter"/>
</dbReference>
<sequence length="104" mass="12566">MLNDLLPEYVYFRFNPYLTEMLSMVEIRPEKISQLEQDAKMYIRRNEEKFQKAAEVLLQKEDFNKNYGLDYITKKNVKLLNYHILQINSHSTIYKTIETIDIII</sequence>
<gene>
    <name evidence="3" type="ORF">ACCB06458</name>
</gene>
<dbReference type="GO" id="GO:0016020">
    <property type="term" value="C:membrane"/>
    <property type="evidence" value="ECO:0007669"/>
    <property type="project" value="TreeGrafter"/>
</dbReference>
<evidence type="ECO:0000256" key="2">
    <source>
        <dbReference type="ARBA" id="ARBA00022963"/>
    </source>
</evidence>
<dbReference type="PANTHER" id="PTHR24185">
    <property type="entry name" value="CALCIUM-INDEPENDENT PHOSPHOLIPASE A2-GAMMA"/>
    <property type="match status" value="1"/>
</dbReference>
<dbReference type="EMBL" id="JR045237">
    <property type="protein sequence ID" value="AEY59936.1"/>
    <property type="molecule type" value="mRNA"/>
</dbReference>
<evidence type="ECO:0000313" key="3">
    <source>
        <dbReference type="EMBL" id="AEY59936.1"/>
    </source>
</evidence>
<keyword evidence="2" id="KW-0442">Lipid degradation</keyword>
<proteinExistence type="evidence at transcript level"/>
<protein>
    <submittedName>
        <fullName evidence="3">Uncharacterized protein</fullName>
    </submittedName>
</protein>
<dbReference type="GO" id="GO:0016042">
    <property type="term" value="P:lipid catabolic process"/>
    <property type="evidence" value="ECO:0007669"/>
    <property type="project" value="UniProtKB-KW"/>
</dbReference>
<dbReference type="PANTHER" id="PTHR24185:SF1">
    <property type="entry name" value="CALCIUM-INDEPENDENT PHOSPHOLIPASE A2-GAMMA"/>
    <property type="match status" value="1"/>
</dbReference>